<accession>A0A453HF56</accession>
<reference evidence="2" key="1">
    <citation type="journal article" date="2014" name="Science">
        <title>Ancient hybridizations among the ancestral genomes of bread wheat.</title>
        <authorList>
            <consortium name="International Wheat Genome Sequencing Consortium,"/>
            <person name="Marcussen T."/>
            <person name="Sandve S.R."/>
            <person name="Heier L."/>
            <person name="Spannagl M."/>
            <person name="Pfeifer M."/>
            <person name="Jakobsen K.S."/>
            <person name="Wulff B.B."/>
            <person name="Steuernagel B."/>
            <person name="Mayer K.F."/>
            <person name="Olsen O.A."/>
        </authorList>
    </citation>
    <scope>NUCLEOTIDE SEQUENCE [LARGE SCALE GENOMIC DNA]</scope>
    <source>
        <strain evidence="2">cv. AL8/78</strain>
    </source>
</reference>
<keyword evidence="2" id="KW-1185">Reference proteome</keyword>
<dbReference type="Proteomes" id="UP000015105">
    <property type="component" value="Chromosome 4D"/>
</dbReference>
<proteinExistence type="predicted"/>
<reference evidence="1" key="3">
    <citation type="journal article" date="2017" name="Nature">
        <title>Genome sequence of the progenitor of the wheat D genome Aegilops tauschii.</title>
        <authorList>
            <person name="Luo M.C."/>
            <person name="Gu Y.Q."/>
            <person name="Puiu D."/>
            <person name="Wang H."/>
            <person name="Twardziok S.O."/>
            <person name="Deal K.R."/>
            <person name="Huo N."/>
            <person name="Zhu T."/>
            <person name="Wang L."/>
            <person name="Wang Y."/>
            <person name="McGuire P.E."/>
            <person name="Liu S."/>
            <person name="Long H."/>
            <person name="Ramasamy R.K."/>
            <person name="Rodriguez J.C."/>
            <person name="Van S.L."/>
            <person name="Yuan L."/>
            <person name="Wang Z."/>
            <person name="Xia Z."/>
            <person name="Xiao L."/>
            <person name="Anderson O.D."/>
            <person name="Ouyang S."/>
            <person name="Liang Y."/>
            <person name="Zimin A.V."/>
            <person name="Pertea G."/>
            <person name="Qi P."/>
            <person name="Bennetzen J.L."/>
            <person name="Dai X."/>
            <person name="Dawson M.W."/>
            <person name="Muller H.G."/>
            <person name="Kugler K."/>
            <person name="Rivarola-Duarte L."/>
            <person name="Spannagl M."/>
            <person name="Mayer K.F.X."/>
            <person name="Lu F.H."/>
            <person name="Bevan M.W."/>
            <person name="Leroy P."/>
            <person name="Li P."/>
            <person name="You F.M."/>
            <person name="Sun Q."/>
            <person name="Liu Z."/>
            <person name="Lyons E."/>
            <person name="Wicker T."/>
            <person name="Salzberg S.L."/>
            <person name="Devos K.M."/>
            <person name="Dvorak J."/>
        </authorList>
    </citation>
    <scope>NUCLEOTIDE SEQUENCE [LARGE SCALE GENOMIC DNA]</scope>
    <source>
        <strain evidence="1">cv. AL8/78</strain>
    </source>
</reference>
<dbReference type="AlphaFoldDB" id="A0A453HF56"/>
<name>A0A453HF56_AEGTS</name>
<reference evidence="1" key="4">
    <citation type="submission" date="2019-03" db="UniProtKB">
        <authorList>
            <consortium name="EnsemblPlants"/>
        </authorList>
    </citation>
    <scope>IDENTIFICATION</scope>
</reference>
<reference evidence="2" key="2">
    <citation type="journal article" date="2017" name="Nat. Plants">
        <title>The Aegilops tauschii genome reveals multiple impacts of transposons.</title>
        <authorList>
            <person name="Zhao G."/>
            <person name="Zou C."/>
            <person name="Li K."/>
            <person name="Wang K."/>
            <person name="Li T."/>
            <person name="Gao L."/>
            <person name="Zhang X."/>
            <person name="Wang H."/>
            <person name="Yang Z."/>
            <person name="Liu X."/>
            <person name="Jiang W."/>
            <person name="Mao L."/>
            <person name="Kong X."/>
            <person name="Jiao Y."/>
            <person name="Jia J."/>
        </authorList>
    </citation>
    <scope>NUCLEOTIDE SEQUENCE [LARGE SCALE GENOMIC DNA]</scope>
    <source>
        <strain evidence="2">cv. AL8/78</strain>
    </source>
</reference>
<reference evidence="1" key="5">
    <citation type="journal article" date="2021" name="G3 (Bethesda)">
        <title>Aegilops tauschii genome assembly Aet v5.0 features greater sequence contiguity and improved annotation.</title>
        <authorList>
            <person name="Wang L."/>
            <person name="Zhu T."/>
            <person name="Rodriguez J.C."/>
            <person name="Deal K.R."/>
            <person name="Dubcovsky J."/>
            <person name="McGuire P.E."/>
            <person name="Lux T."/>
            <person name="Spannagl M."/>
            <person name="Mayer K.F.X."/>
            <person name="Baldrich P."/>
            <person name="Meyers B.C."/>
            <person name="Huo N."/>
            <person name="Gu Y.Q."/>
            <person name="Zhou H."/>
            <person name="Devos K.M."/>
            <person name="Bennetzen J.L."/>
            <person name="Unver T."/>
            <person name="Budak H."/>
            <person name="Gulick P.J."/>
            <person name="Galiba G."/>
            <person name="Kalapos B."/>
            <person name="Nelson D.R."/>
            <person name="Li P."/>
            <person name="You F.M."/>
            <person name="Luo M.C."/>
            <person name="Dvorak J."/>
        </authorList>
    </citation>
    <scope>NUCLEOTIDE SEQUENCE [LARGE SCALE GENOMIC DNA]</scope>
    <source>
        <strain evidence="1">cv. AL8/78</strain>
    </source>
</reference>
<dbReference type="EnsemblPlants" id="AET4Gv20172200.8">
    <property type="protein sequence ID" value="AET4Gv20172200.8"/>
    <property type="gene ID" value="AET4Gv20172200"/>
</dbReference>
<sequence length="34" mass="3658">FLLFTQVGAKRVDAAAKKGNAYSWNLLFGGKKSA</sequence>
<organism evidence="1 2">
    <name type="scientific">Aegilops tauschii subsp. strangulata</name>
    <name type="common">Goatgrass</name>
    <dbReference type="NCBI Taxonomy" id="200361"/>
    <lineage>
        <taxon>Eukaryota</taxon>
        <taxon>Viridiplantae</taxon>
        <taxon>Streptophyta</taxon>
        <taxon>Embryophyta</taxon>
        <taxon>Tracheophyta</taxon>
        <taxon>Spermatophyta</taxon>
        <taxon>Magnoliopsida</taxon>
        <taxon>Liliopsida</taxon>
        <taxon>Poales</taxon>
        <taxon>Poaceae</taxon>
        <taxon>BOP clade</taxon>
        <taxon>Pooideae</taxon>
        <taxon>Triticodae</taxon>
        <taxon>Triticeae</taxon>
        <taxon>Triticinae</taxon>
        <taxon>Aegilops</taxon>
    </lineage>
</organism>
<evidence type="ECO:0000313" key="2">
    <source>
        <dbReference type="Proteomes" id="UP000015105"/>
    </source>
</evidence>
<evidence type="ECO:0000313" key="1">
    <source>
        <dbReference type="EnsemblPlants" id="AET4Gv20172200.8"/>
    </source>
</evidence>
<protein>
    <submittedName>
        <fullName evidence="1">Uncharacterized protein</fullName>
    </submittedName>
</protein>
<dbReference type="Gramene" id="AET4Gv20172200.8">
    <property type="protein sequence ID" value="AET4Gv20172200.8"/>
    <property type="gene ID" value="AET4Gv20172200"/>
</dbReference>